<evidence type="ECO:0000256" key="4">
    <source>
        <dbReference type="RuleBase" id="RU361169"/>
    </source>
</evidence>
<evidence type="ECO:0000313" key="7">
    <source>
        <dbReference type="Proteomes" id="UP000294498"/>
    </source>
</evidence>
<dbReference type="InterPro" id="IPR000743">
    <property type="entry name" value="Glyco_hydro_28"/>
</dbReference>
<dbReference type="Proteomes" id="UP000294498">
    <property type="component" value="Unassembled WGS sequence"/>
</dbReference>
<comment type="caution">
    <text evidence="6">The sequence shown here is derived from an EMBL/GenBank/DDBJ whole genome shotgun (WGS) entry which is preliminary data.</text>
</comment>
<dbReference type="PANTHER" id="PTHR31339:SF9">
    <property type="entry name" value="PLASMIN AND FIBRONECTIN-BINDING PROTEIN A"/>
    <property type="match status" value="1"/>
</dbReference>
<gene>
    <name evidence="6" type="ORF">EDB95_4263</name>
</gene>
<sequence>MKTLCFVLACFLLTGARAQDKSEARSTAGDVRSAQDYVRAAPFPMALPALPELRQGIFLITDFGAIGDGQALNTAAFSKAIAACTQAGGGRVIVPPGLWLTGPIRLASNVNLEVQRGALIQFTRDRTQYPPQGSNPTPLVYGENLHDVAITGGGILDGGGDAWRPVKKEKVTDAQWKAMLASGGTLSNNNTVWWPGTEAKDYRPYMINLVGCTRVLFKDVTFRNSPKFVVDPNKCTDLTLDGINVFNEYYAQNGDGIDISACKNVLLYHCNVSAGDDGICMKSSGDWMTAPDSAALENVVIAGCHVYHAHGGFVIGSNTDGGMRRIFVTDCDYVGTDIGIRVKSNAGRGGLVREVYVDNIFMTDIVHEAISFNTYYEDMPAGADPNKRTAPKPGKTPIFTGFHISNVYCRGAAQAIALTGLPEMPVHGIYFDRVRISARTGLTTKDARDIFLRRVSITTEQGVPLKPEHPDDIRVVE</sequence>
<evidence type="ECO:0000256" key="5">
    <source>
        <dbReference type="SAM" id="SignalP"/>
    </source>
</evidence>
<evidence type="ECO:0000256" key="3">
    <source>
        <dbReference type="ARBA" id="ARBA00023295"/>
    </source>
</evidence>
<evidence type="ECO:0000256" key="2">
    <source>
        <dbReference type="ARBA" id="ARBA00022801"/>
    </source>
</evidence>
<dbReference type="InterPro" id="IPR011050">
    <property type="entry name" value="Pectin_lyase_fold/virulence"/>
</dbReference>
<evidence type="ECO:0000313" key="6">
    <source>
        <dbReference type="EMBL" id="TDW96432.1"/>
    </source>
</evidence>
<reference evidence="6 7" key="1">
    <citation type="submission" date="2019-03" db="EMBL/GenBank/DDBJ databases">
        <title>Genomic Encyclopedia of Type Strains, Phase IV (KMG-IV): sequencing the most valuable type-strain genomes for metagenomic binning, comparative biology and taxonomic classification.</title>
        <authorList>
            <person name="Goeker M."/>
        </authorList>
    </citation>
    <scope>NUCLEOTIDE SEQUENCE [LARGE SCALE GENOMIC DNA]</scope>
    <source>
        <strain evidence="6 7">DSM 100059</strain>
    </source>
</reference>
<dbReference type="PANTHER" id="PTHR31339">
    <property type="entry name" value="PECTIN LYASE-RELATED"/>
    <property type="match status" value="1"/>
</dbReference>
<feature type="chain" id="PRO_5020363293" evidence="5">
    <location>
        <begin position="19"/>
        <end position="477"/>
    </location>
</feature>
<proteinExistence type="inferred from homology"/>
<feature type="signal peptide" evidence="5">
    <location>
        <begin position="1"/>
        <end position="18"/>
    </location>
</feature>
<dbReference type="SUPFAM" id="SSF51126">
    <property type="entry name" value="Pectin lyase-like"/>
    <property type="match status" value="1"/>
</dbReference>
<dbReference type="OrthoDB" id="9795222at2"/>
<keyword evidence="2 4" id="KW-0378">Hydrolase</keyword>
<dbReference type="InterPro" id="IPR051801">
    <property type="entry name" value="GH28_Enzymes"/>
</dbReference>
<dbReference type="EMBL" id="SODV01000002">
    <property type="protein sequence ID" value="TDW96432.1"/>
    <property type="molecule type" value="Genomic_DNA"/>
</dbReference>
<dbReference type="AlphaFoldDB" id="A0A4V3GKP3"/>
<dbReference type="RefSeq" id="WP_133996858.1">
    <property type="nucleotide sequence ID" value="NZ_SODV01000002.1"/>
</dbReference>
<protein>
    <submittedName>
        <fullName evidence="6">Polygalacturonase</fullName>
    </submittedName>
</protein>
<dbReference type="Pfam" id="PF00295">
    <property type="entry name" value="Glyco_hydro_28"/>
    <property type="match status" value="1"/>
</dbReference>
<keyword evidence="5" id="KW-0732">Signal</keyword>
<dbReference type="InterPro" id="IPR006626">
    <property type="entry name" value="PbH1"/>
</dbReference>
<dbReference type="InterPro" id="IPR012334">
    <property type="entry name" value="Pectin_lyas_fold"/>
</dbReference>
<keyword evidence="7" id="KW-1185">Reference proteome</keyword>
<dbReference type="GO" id="GO:0005975">
    <property type="term" value="P:carbohydrate metabolic process"/>
    <property type="evidence" value="ECO:0007669"/>
    <property type="project" value="InterPro"/>
</dbReference>
<dbReference type="SMART" id="SM00710">
    <property type="entry name" value="PbH1"/>
    <property type="match status" value="5"/>
</dbReference>
<organism evidence="6 7">
    <name type="scientific">Dinghuibacter silviterrae</name>
    <dbReference type="NCBI Taxonomy" id="1539049"/>
    <lineage>
        <taxon>Bacteria</taxon>
        <taxon>Pseudomonadati</taxon>
        <taxon>Bacteroidota</taxon>
        <taxon>Chitinophagia</taxon>
        <taxon>Chitinophagales</taxon>
        <taxon>Chitinophagaceae</taxon>
        <taxon>Dinghuibacter</taxon>
    </lineage>
</organism>
<accession>A0A4V3GKP3</accession>
<name>A0A4V3GKP3_9BACT</name>
<comment type="similarity">
    <text evidence="1 4">Belongs to the glycosyl hydrolase 28 family.</text>
</comment>
<evidence type="ECO:0000256" key="1">
    <source>
        <dbReference type="ARBA" id="ARBA00008834"/>
    </source>
</evidence>
<dbReference type="Gene3D" id="2.160.20.10">
    <property type="entry name" value="Single-stranded right-handed beta-helix, Pectin lyase-like"/>
    <property type="match status" value="1"/>
</dbReference>
<dbReference type="GO" id="GO:0004650">
    <property type="term" value="F:polygalacturonase activity"/>
    <property type="evidence" value="ECO:0007669"/>
    <property type="project" value="InterPro"/>
</dbReference>
<keyword evidence="3 4" id="KW-0326">Glycosidase</keyword>